<evidence type="ECO:0000259" key="1">
    <source>
        <dbReference type="Pfam" id="PF00534"/>
    </source>
</evidence>
<dbReference type="GO" id="GO:0016758">
    <property type="term" value="F:hexosyltransferase activity"/>
    <property type="evidence" value="ECO:0007669"/>
    <property type="project" value="TreeGrafter"/>
</dbReference>
<dbReference type="Proteomes" id="UP001060275">
    <property type="component" value="Unassembled WGS sequence"/>
</dbReference>
<dbReference type="SUPFAM" id="SSF53756">
    <property type="entry name" value="UDP-Glycosyltransferase/glycogen phosphorylase"/>
    <property type="match status" value="1"/>
</dbReference>
<dbReference type="Gene3D" id="3.40.50.2000">
    <property type="entry name" value="Glycogen Phosphorylase B"/>
    <property type="match status" value="2"/>
</dbReference>
<dbReference type="RefSeq" id="WP_254673276.1">
    <property type="nucleotide sequence ID" value="NZ_JAMWDU010000001.1"/>
</dbReference>
<gene>
    <name evidence="3" type="ORF">NF348_00060</name>
</gene>
<dbReference type="Pfam" id="PF00534">
    <property type="entry name" value="Glycos_transf_1"/>
    <property type="match status" value="1"/>
</dbReference>
<dbReference type="PANTHER" id="PTHR45947">
    <property type="entry name" value="SULFOQUINOVOSYL TRANSFERASE SQD2"/>
    <property type="match status" value="1"/>
</dbReference>
<name>A0A9Q4AKT2_9HYPH</name>
<dbReference type="InterPro" id="IPR001296">
    <property type="entry name" value="Glyco_trans_1"/>
</dbReference>
<evidence type="ECO:0000313" key="3">
    <source>
        <dbReference type="EMBL" id="MCP8885500.1"/>
    </source>
</evidence>
<evidence type="ECO:0000259" key="2">
    <source>
        <dbReference type="Pfam" id="PF13579"/>
    </source>
</evidence>
<feature type="domain" description="Glycosyltransferase subfamily 4-like N-terminal" evidence="2">
    <location>
        <begin position="15"/>
        <end position="151"/>
    </location>
</feature>
<dbReference type="PANTHER" id="PTHR45947:SF3">
    <property type="entry name" value="SULFOQUINOVOSYL TRANSFERASE SQD2"/>
    <property type="match status" value="1"/>
</dbReference>
<sequence>MRMMFAARAMNNMAGGVERMIIAIMNEMARRGHEVALFSWDHAAAEAFYPIDPRVQWFKLDLGNPAQRAGLGLRLQRAPNVRRIVKAFAPDVIVGFQGGAFRPMAFYTLGHGIPVVAAERTAPSLYEHAGTERKRQIELFSFRFAKTITVQFDRYRLGYPAFLQDKIVETPNPVAVASRHANPGAPGANGRYTLLSVGRLSYQKNYDVLLEAFARLADRFSLWDLRIVGEGEDRAKLEAMIAATPALKGRVALPGATQDVATQYAAAQLFCLPSRWEGFPNALAEALAHGLPSVGFENCSGVPDLIAAGQSGVLAPGMNDANALAEALAKLMDDPQGRTAQGQYAVESMQRYSPDRCFDQWESVLLKAGE</sequence>
<evidence type="ECO:0000313" key="4">
    <source>
        <dbReference type="Proteomes" id="UP001060275"/>
    </source>
</evidence>
<dbReference type="AlphaFoldDB" id="A0A9Q4AKT2"/>
<dbReference type="EMBL" id="JAMWDU010000001">
    <property type="protein sequence ID" value="MCP8885500.1"/>
    <property type="molecule type" value="Genomic_DNA"/>
</dbReference>
<dbReference type="Pfam" id="PF13579">
    <property type="entry name" value="Glyco_trans_4_4"/>
    <property type="match status" value="1"/>
</dbReference>
<comment type="caution">
    <text evidence="3">The sequence shown here is derived from an EMBL/GenBank/DDBJ whole genome shotgun (WGS) entry which is preliminary data.</text>
</comment>
<accession>A0A9Q4AKT2</accession>
<dbReference type="InterPro" id="IPR050194">
    <property type="entry name" value="Glycosyltransferase_grp1"/>
</dbReference>
<protein>
    <submittedName>
        <fullName evidence="3">Glycosyltransferase family 4 protein</fullName>
    </submittedName>
</protein>
<reference evidence="3" key="1">
    <citation type="submission" date="2022-06" db="EMBL/GenBank/DDBJ databases">
        <title>Devosia sp. XJ19-45 genome assembly.</title>
        <authorList>
            <person name="Li B."/>
            <person name="Cai M."/>
            <person name="Nie G."/>
            <person name="Li W."/>
        </authorList>
    </citation>
    <scope>NUCLEOTIDE SEQUENCE</scope>
    <source>
        <strain evidence="3">XJ19-45</strain>
    </source>
</reference>
<proteinExistence type="predicted"/>
<organism evidence="3 4">
    <name type="scientific">Devosia ureilytica</name>
    <dbReference type="NCBI Taxonomy" id="2952754"/>
    <lineage>
        <taxon>Bacteria</taxon>
        <taxon>Pseudomonadati</taxon>
        <taxon>Pseudomonadota</taxon>
        <taxon>Alphaproteobacteria</taxon>
        <taxon>Hyphomicrobiales</taxon>
        <taxon>Devosiaceae</taxon>
        <taxon>Devosia</taxon>
    </lineage>
</organism>
<feature type="domain" description="Glycosyl transferase family 1" evidence="1">
    <location>
        <begin position="189"/>
        <end position="345"/>
    </location>
</feature>
<dbReference type="CDD" id="cd03820">
    <property type="entry name" value="GT4_AmsD-like"/>
    <property type="match status" value="1"/>
</dbReference>
<dbReference type="InterPro" id="IPR028098">
    <property type="entry name" value="Glyco_trans_4-like_N"/>
</dbReference>
<keyword evidence="4" id="KW-1185">Reference proteome</keyword>